<evidence type="ECO:0000313" key="6">
    <source>
        <dbReference type="Proteomes" id="UP001151518"/>
    </source>
</evidence>
<reference evidence="5" key="1">
    <citation type="submission" date="2022-07" db="EMBL/GenBank/DDBJ databases">
        <title>Phylogenomic reconstructions and comparative analyses of Kickxellomycotina fungi.</title>
        <authorList>
            <person name="Reynolds N.K."/>
            <person name="Stajich J.E."/>
            <person name="Barry K."/>
            <person name="Grigoriev I.V."/>
            <person name="Crous P."/>
            <person name="Smith M.E."/>
        </authorList>
    </citation>
    <scope>NUCLEOTIDE SEQUENCE</scope>
    <source>
        <strain evidence="5">NRRL 3115</strain>
    </source>
</reference>
<dbReference type="AlphaFoldDB" id="A0A9W8G8W2"/>
<dbReference type="InterPro" id="IPR018612">
    <property type="entry name" value="NSRP1_N"/>
</dbReference>
<feature type="region of interest" description="Disordered" evidence="3">
    <location>
        <begin position="1"/>
        <end position="74"/>
    </location>
</feature>
<evidence type="ECO:0000256" key="3">
    <source>
        <dbReference type="SAM" id="MobiDB-lite"/>
    </source>
</evidence>
<dbReference type="PANTHER" id="PTHR47845">
    <property type="entry name" value="NUCLEAR SPECKLE SPLICING REGULATORY PROTEIN 1 HOMOLOG"/>
    <property type="match status" value="1"/>
</dbReference>
<name>A0A9W8G8W2_9FUNG</name>
<evidence type="ECO:0000259" key="4">
    <source>
        <dbReference type="Pfam" id="PF09745"/>
    </source>
</evidence>
<protein>
    <recommendedName>
        <fullName evidence="4">Nuclear speckle splicing regulatory protein 1 N-terminal domain-containing protein</fullName>
    </recommendedName>
</protein>
<feature type="compositionally biased region" description="Basic and acidic residues" evidence="3">
    <location>
        <begin position="139"/>
        <end position="154"/>
    </location>
</feature>
<sequence>MRKSTSLKLGLNLRKSKPSANKEPNFEKTVQRSSVFADSLVDPLENKEEEHTQASSAPRHLFSGGSLARESEKLATDLEATDPSVYAYDEYHDSISEARSRIKNIHKGNDNKPRYMEKLLETAKRRQMQKEIVKEKVLEKERQREGEKFADKETFVTSAYREQKEQRQRLVKEEEEREGEKEEKKRRAASGNRKELSELESTGTGFYRGYLDQMDRDDMSKVIYSQKTDTGDQKSSSEKQTEINAGAKDKELSAGLNFVSSRKQYHSRDERQANVVASNTIDAQAQPDIYQTKYQHQSRRFYQVRDKNYAEHVKQKADSNIQTQEALTKKYARRNDEVAIEAARQRYLARTHPKSQHV</sequence>
<keyword evidence="2" id="KW-0175">Coiled coil</keyword>
<feature type="compositionally biased region" description="Basic and acidic residues" evidence="3">
    <location>
        <begin position="229"/>
        <end position="248"/>
    </location>
</feature>
<dbReference type="InterPro" id="IPR053246">
    <property type="entry name" value="NS_splicing_regulatory_protein"/>
</dbReference>
<comment type="caution">
    <text evidence="5">The sequence shown here is derived from an EMBL/GenBank/DDBJ whole genome shotgun (WGS) entry which is preliminary data.</text>
</comment>
<feature type="region of interest" description="Disordered" evidence="3">
    <location>
        <begin position="139"/>
        <end position="200"/>
    </location>
</feature>
<dbReference type="Proteomes" id="UP001151518">
    <property type="component" value="Unassembled WGS sequence"/>
</dbReference>
<evidence type="ECO:0000256" key="2">
    <source>
        <dbReference type="ARBA" id="ARBA00023054"/>
    </source>
</evidence>
<organism evidence="5 6">
    <name type="scientific">Coemansia spiralis</name>
    <dbReference type="NCBI Taxonomy" id="417178"/>
    <lineage>
        <taxon>Eukaryota</taxon>
        <taxon>Fungi</taxon>
        <taxon>Fungi incertae sedis</taxon>
        <taxon>Zoopagomycota</taxon>
        <taxon>Kickxellomycotina</taxon>
        <taxon>Kickxellomycetes</taxon>
        <taxon>Kickxellales</taxon>
        <taxon>Kickxellaceae</taxon>
        <taxon>Coemansia</taxon>
    </lineage>
</organism>
<dbReference type="GO" id="GO:0000381">
    <property type="term" value="P:regulation of alternative mRNA splicing, via spliceosome"/>
    <property type="evidence" value="ECO:0007669"/>
    <property type="project" value="InterPro"/>
</dbReference>
<dbReference type="Pfam" id="PF09745">
    <property type="entry name" value="NSRP1_N"/>
    <property type="match status" value="1"/>
</dbReference>
<dbReference type="PANTHER" id="PTHR47845:SF1">
    <property type="entry name" value="NUCLEAR SPECKLE SPLICING REGULATORY PROTEIN 1 HOMOLOG"/>
    <property type="match status" value="1"/>
</dbReference>
<comment type="similarity">
    <text evidence="1">Belongs to the NSRP1 family.</text>
</comment>
<proteinExistence type="inferred from homology"/>
<feature type="domain" description="Nuclear speckle splicing regulatory protein 1 N-terminal" evidence="4">
    <location>
        <begin position="73"/>
        <end position="186"/>
    </location>
</feature>
<dbReference type="OrthoDB" id="446635at2759"/>
<feature type="region of interest" description="Disordered" evidence="3">
    <location>
        <begin position="226"/>
        <end position="248"/>
    </location>
</feature>
<accession>A0A9W8G8W2</accession>
<dbReference type="EMBL" id="JANBTW010000034">
    <property type="protein sequence ID" value="KAJ2677139.1"/>
    <property type="molecule type" value="Genomic_DNA"/>
</dbReference>
<feature type="compositionally biased region" description="Basic and acidic residues" evidence="3">
    <location>
        <begin position="161"/>
        <end position="185"/>
    </location>
</feature>
<evidence type="ECO:0000313" key="5">
    <source>
        <dbReference type="EMBL" id="KAJ2677139.1"/>
    </source>
</evidence>
<gene>
    <name evidence="5" type="ORF">GGI25_003234</name>
</gene>
<evidence type="ECO:0000256" key="1">
    <source>
        <dbReference type="ARBA" id="ARBA00010126"/>
    </source>
</evidence>